<keyword evidence="6" id="KW-0067">ATP-binding</keyword>
<comment type="cofactor">
    <cofactor evidence="1">
        <name>[4Fe-4S] cluster</name>
        <dbReference type="ChEBI" id="CHEBI:49883"/>
    </cofactor>
</comment>
<evidence type="ECO:0000256" key="8">
    <source>
        <dbReference type="ARBA" id="ARBA00023204"/>
    </source>
</evidence>
<keyword evidence="4" id="KW-0227">DNA damage</keyword>
<reference evidence="13" key="1">
    <citation type="submission" date="2025-08" db="UniProtKB">
        <authorList>
            <consortium name="RefSeq"/>
        </authorList>
    </citation>
    <scope>IDENTIFICATION</scope>
    <source>
        <tissue evidence="13">Blood</tissue>
    </source>
</reference>
<evidence type="ECO:0000256" key="4">
    <source>
        <dbReference type="ARBA" id="ARBA00022763"/>
    </source>
</evidence>
<gene>
    <name evidence="13" type="primary">ERCC2</name>
</gene>
<dbReference type="GO" id="GO:0005524">
    <property type="term" value="F:ATP binding"/>
    <property type="evidence" value="ECO:0007669"/>
    <property type="project" value="UniProtKB-KW"/>
</dbReference>
<dbReference type="Proteomes" id="UP000515131">
    <property type="component" value="Unplaced"/>
</dbReference>
<dbReference type="InterPro" id="IPR045028">
    <property type="entry name" value="DinG/Rad3-like"/>
</dbReference>
<keyword evidence="7" id="KW-0238">DNA-binding</keyword>
<keyword evidence="2" id="KW-0408">Iron</keyword>
<dbReference type="GO" id="GO:0005634">
    <property type="term" value="C:nucleus"/>
    <property type="evidence" value="ECO:0007669"/>
    <property type="project" value="TreeGrafter"/>
</dbReference>
<comment type="catalytic activity">
    <reaction evidence="10">
        <text>ATP + H2O = ADP + phosphate + H(+)</text>
        <dbReference type="Rhea" id="RHEA:13065"/>
        <dbReference type="ChEBI" id="CHEBI:15377"/>
        <dbReference type="ChEBI" id="CHEBI:15378"/>
        <dbReference type="ChEBI" id="CHEBI:30616"/>
        <dbReference type="ChEBI" id="CHEBI:43474"/>
        <dbReference type="ChEBI" id="CHEBI:456216"/>
        <dbReference type="EC" id="5.6.2.3"/>
    </reaction>
</comment>
<dbReference type="Gene3D" id="3.40.50.300">
    <property type="entry name" value="P-loop containing nucleotide triphosphate hydrolases"/>
    <property type="match status" value="1"/>
</dbReference>
<proteinExistence type="predicted"/>
<evidence type="ECO:0000256" key="3">
    <source>
        <dbReference type="ARBA" id="ARBA00022741"/>
    </source>
</evidence>
<evidence type="ECO:0000256" key="2">
    <source>
        <dbReference type="ARBA" id="ARBA00022485"/>
    </source>
</evidence>
<dbReference type="InterPro" id="IPR010614">
    <property type="entry name" value="RAD3-like_helicase_DEAD"/>
</dbReference>
<dbReference type="SUPFAM" id="SSF52540">
    <property type="entry name" value="P-loop containing nucleoside triphosphate hydrolases"/>
    <property type="match status" value="1"/>
</dbReference>
<dbReference type="SMART" id="SM00488">
    <property type="entry name" value="DEXDc2"/>
    <property type="match status" value="1"/>
</dbReference>
<dbReference type="GO" id="GO:0045951">
    <property type="term" value="P:positive regulation of mitotic recombination"/>
    <property type="evidence" value="ECO:0007669"/>
    <property type="project" value="TreeGrafter"/>
</dbReference>
<evidence type="ECO:0000256" key="5">
    <source>
        <dbReference type="ARBA" id="ARBA00022801"/>
    </source>
</evidence>
<dbReference type="GO" id="GO:0016818">
    <property type="term" value="F:hydrolase activity, acting on acid anhydrides, in phosphorus-containing anhydrides"/>
    <property type="evidence" value="ECO:0007669"/>
    <property type="project" value="InterPro"/>
</dbReference>
<protein>
    <recommendedName>
        <fullName evidence="9">DNA 5'-3' helicase</fullName>
        <ecNumber evidence="9">5.6.2.3</ecNumber>
    </recommendedName>
</protein>
<evidence type="ECO:0000256" key="7">
    <source>
        <dbReference type="ARBA" id="ARBA00023125"/>
    </source>
</evidence>
<organism evidence="12 13">
    <name type="scientific">Puma concolor</name>
    <name type="common">Mountain lion</name>
    <name type="synonym">Felis concolor</name>
    <dbReference type="NCBI Taxonomy" id="9696"/>
    <lineage>
        <taxon>Eukaryota</taxon>
        <taxon>Metazoa</taxon>
        <taxon>Chordata</taxon>
        <taxon>Craniata</taxon>
        <taxon>Vertebrata</taxon>
        <taxon>Euteleostomi</taxon>
        <taxon>Mammalia</taxon>
        <taxon>Eutheria</taxon>
        <taxon>Laurasiatheria</taxon>
        <taxon>Carnivora</taxon>
        <taxon>Feliformia</taxon>
        <taxon>Felidae</taxon>
        <taxon>Felinae</taxon>
        <taxon>Puma</taxon>
    </lineage>
</organism>
<accession>A0A6P6H3D9</accession>
<feature type="domain" description="Helicase ATP-binding" evidence="11">
    <location>
        <begin position="1"/>
        <end position="287"/>
    </location>
</feature>
<dbReference type="PROSITE" id="PS51193">
    <property type="entry name" value="HELICASE_ATP_BIND_2"/>
    <property type="match status" value="1"/>
</dbReference>
<dbReference type="GeneID" id="112850721"/>
<evidence type="ECO:0000259" key="11">
    <source>
        <dbReference type="PROSITE" id="PS51193"/>
    </source>
</evidence>
<dbReference type="CTD" id="2068"/>
<keyword evidence="13" id="KW-0347">Helicase</keyword>
<dbReference type="RefSeq" id="XP_025770038.1">
    <property type="nucleotide sequence ID" value="XM_025914253.1"/>
</dbReference>
<evidence type="ECO:0000313" key="12">
    <source>
        <dbReference type="Proteomes" id="UP000515131"/>
    </source>
</evidence>
<dbReference type="Pfam" id="PF06777">
    <property type="entry name" value="HBB"/>
    <property type="match status" value="1"/>
</dbReference>
<dbReference type="PANTHER" id="PTHR11472">
    <property type="entry name" value="DNA REPAIR DEAD HELICASE RAD3/XP-D SUBFAMILY MEMBER"/>
    <property type="match status" value="1"/>
</dbReference>
<evidence type="ECO:0000313" key="13">
    <source>
        <dbReference type="RefSeq" id="XP_025770038.1"/>
    </source>
</evidence>
<dbReference type="GO" id="GO:0006366">
    <property type="term" value="P:transcription by RNA polymerase II"/>
    <property type="evidence" value="ECO:0007669"/>
    <property type="project" value="TreeGrafter"/>
</dbReference>
<dbReference type="EC" id="5.6.2.3" evidence="9"/>
<keyword evidence="2" id="KW-0004">4Fe-4S</keyword>
<dbReference type="InterPro" id="IPR010643">
    <property type="entry name" value="HBB"/>
</dbReference>
<dbReference type="InterPro" id="IPR006554">
    <property type="entry name" value="Helicase-like_DEXD_c2"/>
</dbReference>
<keyword evidence="5" id="KW-0378">Hydrolase</keyword>
<keyword evidence="2" id="KW-0411">Iron-sulfur</keyword>
<dbReference type="GO" id="GO:0003678">
    <property type="term" value="F:DNA helicase activity"/>
    <property type="evidence" value="ECO:0007669"/>
    <property type="project" value="InterPro"/>
</dbReference>
<evidence type="ECO:0000256" key="6">
    <source>
        <dbReference type="ARBA" id="ARBA00022840"/>
    </source>
</evidence>
<dbReference type="Pfam" id="PF06733">
    <property type="entry name" value="DEAD_2"/>
    <property type="match status" value="1"/>
</dbReference>
<keyword evidence="2" id="KW-0479">Metal-binding</keyword>
<evidence type="ECO:0000256" key="1">
    <source>
        <dbReference type="ARBA" id="ARBA00001966"/>
    </source>
</evidence>
<keyword evidence="12" id="KW-1185">Reference proteome</keyword>
<name>A0A6P6H3D9_PUMCO</name>
<evidence type="ECO:0000256" key="9">
    <source>
        <dbReference type="ARBA" id="ARBA00044969"/>
    </source>
</evidence>
<dbReference type="AlphaFoldDB" id="A0A6P6H3D9"/>
<keyword evidence="3" id="KW-0547">Nucleotide-binding</keyword>
<dbReference type="KEGG" id="pcoo:112850721"/>
<dbReference type="InterPro" id="IPR027417">
    <property type="entry name" value="P-loop_NTPase"/>
</dbReference>
<keyword evidence="8" id="KW-0234">DNA repair</keyword>
<dbReference type="InterPro" id="IPR014013">
    <property type="entry name" value="Helic_SF1/SF2_ATP-bd_DinG/Rad3"/>
</dbReference>
<dbReference type="GO" id="GO:0003684">
    <property type="term" value="F:damaged DNA binding"/>
    <property type="evidence" value="ECO:0007669"/>
    <property type="project" value="TreeGrafter"/>
</dbReference>
<evidence type="ECO:0000256" key="10">
    <source>
        <dbReference type="ARBA" id="ARBA00048954"/>
    </source>
</evidence>
<dbReference type="PANTHER" id="PTHR11472:SF1">
    <property type="entry name" value="GENERAL TRANSCRIPTION AND DNA REPAIR FACTOR IIH HELICASE SUBUNIT XPD"/>
    <property type="match status" value="1"/>
</dbReference>
<sequence>MLELKRTLDAKGHGVLEMPSGTGKTVSLLALIMAYQRAYPLEVTKLIYCSRTVPEIEKVIEELRKLLHFYEKQEGEKLPFLGLALSSRKNLCIHPEVMPLRFGKDVDGKCHSLTASYVRAQYQQDPSLPHCRFYEEFDVHGRQVPLPAGIYNLDDLKALGRRQGWCPYFLARYSIIGRGNDQVAISSKFETREDIGMLFCAERLRSLLHTLEIADLADFSPLTLLANFATLVSTYAKGKLVFSYLCQAPRQLESGARQSQRVVEQLVPLDVFENALGKDTRQVGLRVGRKWTKGTGILAKPSSAPAPVRQPCTFLQPSFGESAFHFSTRRKKNLGPDLIPYTRTNLKTQDKGNTLREEGTSGEGAAGRTCSYQEATVLSMYWVLMSILSPLPACRKRFARADKRGKLPRWIQEHLTDANLNLTVDEGVQVAKYFLRQMAQPFHREDQLGLSLLSLEQLESEETLRRIEQIAQQL</sequence>